<reference evidence="11 12" key="1">
    <citation type="journal article" date="2019" name="Syst. Appl. Microbiol.">
        <title>Microvirga tunisiensis sp. nov., a root nodule symbiotic bacterium isolated from Lupinus micranthus and L. luteus grown in Northern Tunisia.</title>
        <authorList>
            <person name="Msaddak A."/>
            <person name="Rejili M."/>
            <person name="Duran D."/>
            <person name="Mars M."/>
            <person name="Palacios J.M."/>
            <person name="Ruiz-Argueso T."/>
            <person name="Rey L."/>
            <person name="Imperial J."/>
        </authorList>
    </citation>
    <scope>NUCLEOTIDE SEQUENCE [LARGE SCALE GENOMIC DNA]</scope>
    <source>
        <strain evidence="11 12">Lmie10</strain>
    </source>
</reference>
<dbReference type="EMBL" id="VOSK01000001">
    <property type="protein sequence ID" value="MPR23709.1"/>
    <property type="molecule type" value="Genomic_DNA"/>
</dbReference>
<keyword evidence="6 9" id="KW-1133">Transmembrane helix</keyword>
<feature type="transmembrane region" description="Helical" evidence="9">
    <location>
        <begin position="12"/>
        <end position="30"/>
    </location>
</feature>
<evidence type="ECO:0000256" key="8">
    <source>
        <dbReference type="ARBA" id="ARBA00038436"/>
    </source>
</evidence>
<feature type="domain" description="Tripartite ATP-independent periplasmic transporters DctQ component" evidence="10">
    <location>
        <begin position="26"/>
        <end position="148"/>
    </location>
</feature>
<dbReference type="Proteomes" id="UP000403266">
    <property type="component" value="Unassembled WGS sequence"/>
</dbReference>
<dbReference type="InterPro" id="IPR055348">
    <property type="entry name" value="DctQ"/>
</dbReference>
<evidence type="ECO:0000256" key="7">
    <source>
        <dbReference type="ARBA" id="ARBA00023136"/>
    </source>
</evidence>
<dbReference type="RefSeq" id="WP_152708623.1">
    <property type="nucleotide sequence ID" value="NZ_VOSJ01000001.1"/>
</dbReference>
<dbReference type="PANTHER" id="PTHR35011">
    <property type="entry name" value="2,3-DIKETO-L-GULONATE TRAP TRANSPORTER SMALL PERMEASE PROTEIN YIAM"/>
    <property type="match status" value="1"/>
</dbReference>
<evidence type="ECO:0000313" key="12">
    <source>
        <dbReference type="Proteomes" id="UP000403266"/>
    </source>
</evidence>
<comment type="subunit">
    <text evidence="9">The complex comprises the extracytoplasmic solute receptor protein and the two transmembrane proteins.</text>
</comment>
<evidence type="ECO:0000259" key="10">
    <source>
        <dbReference type="Pfam" id="PF04290"/>
    </source>
</evidence>
<evidence type="ECO:0000256" key="6">
    <source>
        <dbReference type="ARBA" id="ARBA00022989"/>
    </source>
</evidence>
<comment type="subcellular location">
    <subcellularLocation>
        <location evidence="1 9">Cell inner membrane</location>
        <topology evidence="1 9">Multi-pass membrane protein</topology>
    </subcellularLocation>
</comment>
<proteinExistence type="inferred from homology"/>
<gene>
    <name evidence="11" type="ORF">FS320_00345</name>
</gene>
<dbReference type="AlphaFoldDB" id="A0A5N7MBT8"/>
<dbReference type="GO" id="GO:0022857">
    <property type="term" value="F:transmembrane transporter activity"/>
    <property type="evidence" value="ECO:0007669"/>
    <property type="project" value="UniProtKB-UniRule"/>
</dbReference>
<keyword evidence="12" id="KW-1185">Reference proteome</keyword>
<evidence type="ECO:0000256" key="2">
    <source>
        <dbReference type="ARBA" id="ARBA00022448"/>
    </source>
</evidence>
<evidence type="ECO:0000256" key="5">
    <source>
        <dbReference type="ARBA" id="ARBA00022692"/>
    </source>
</evidence>
<evidence type="ECO:0000256" key="3">
    <source>
        <dbReference type="ARBA" id="ARBA00022475"/>
    </source>
</evidence>
<accession>A0A5N7MBT8</accession>
<feature type="transmembrane region" description="Helical" evidence="9">
    <location>
        <begin position="89"/>
        <end position="110"/>
    </location>
</feature>
<protein>
    <recommendedName>
        <fullName evidence="9">TRAP transporter small permease protein</fullName>
    </recommendedName>
</protein>
<organism evidence="11 12">
    <name type="scientific">Microvirga tunisiensis</name>
    <dbReference type="NCBI Taxonomy" id="2108360"/>
    <lineage>
        <taxon>Bacteria</taxon>
        <taxon>Pseudomonadati</taxon>
        <taxon>Pseudomonadota</taxon>
        <taxon>Alphaproteobacteria</taxon>
        <taxon>Hyphomicrobiales</taxon>
        <taxon>Methylobacteriaceae</taxon>
        <taxon>Microvirga</taxon>
    </lineage>
</organism>
<keyword evidence="5 9" id="KW-0812">Transmembrane</keyword>
<evidence type="ECO:0000313" key="11">
    <source>
        <dbReference type="EMBL" id="MPR23709.1"/>
    </source>
</evidence>
<dbReference type="Pfam" id="PF04290">
    <property type="entry name" value="DctQ"/>
    <property type="match status" value="1"/>
</dbReference>
<evidence type="ECO:0000256" key="1">
    <source>
        <dbReference type="ARBA" id="ARBA00004429"/>
    </source>
</evidence>
<sequence>MERIYDHVERVSQLASWVGGAAVLAIALMVTFDVLARNLLGVTITNAPEVAGYIFAAAIAFSFPIVVIRRANIRIDTLYVLLPTPAARLLDVIGAFVLCLSAGVIAYFAAQTFWESWQANSTSISSLSARLWIPQLFWAAGLVLFFAMTVFITAYATIAFFRRRWSDVERIAGLPSPKESLVDES</sequence>
<keyword evidence="3" id="KW-1003">Cell membrane</keyword>
<comment type="caution">
    <text evidence="11">The sequence shown here is derived from an EMBL/GenBank/DDBJ whole genome shotgun (WGS) entry which is preliminary data.</text>
</comment>
<dbReference type="InterPro" id="IPR007387">
    <property type="entry name" value="TRAP_DctQ"/>
</dbReference>
<dbReference type="GO" id="GO:0005886">
    <property type="term" value="C:plasma membrane"/>
    <property type="evidence" value="ECO:0007669"/>
    <property type="project" value="UniProtKB-SubCell"/>
</dbReference>
<name>A0A5N7MBT8_9HYPH</name>
<comment type="function">
    <text evidence="9">Part of the tripartite ATP-independent periplasmic (TRAP) transport system.</text>
</comment>
<feature type="transmembrane region" description="Helical" evidence="9">
    <location>
        <begin position="50"/>
        <end position="68"/>
    </location>
</feature>
<keyword evidence="7 9" id="KW-0472">Membrane</keyword>
<evidence type="ECO:0000256" key="9">
    <source>
        <dbReference type="RuleBase" id="RU369079"/>
    </source>
</evidence>
<keyword evidence="2 9" id="KW-0813">Transport</keyword>
<evidence type="ECO:0000256" key="4">
    <source>
        <dbReference type="ARBA" id="ARBA00022519"/>
    </source>
</evidence>
<dbReference type="OrthoDB" id="6160477at2"/>
<keyword evidence="4 9" id="KW-0997">Cell inner membrane</keyword>
<comment type="similarity">
    <text evidence="8 9">Belongs to the TRAP transporter small permease family.</text>
</comment>
<feature type="transmembrane region" description="Helical" evidence="9">
    <location>
        <begin position="136"/>
        <end position="161"/>
    </location>
</feature>